<evidence type="ECO:0000256" key="1">
    <source>
        <dbReference type="ARBA" id="ARBA00000312"/>
    </source>
</evidence>
<evidence type="ECO:0000256" key="2">
    <source>
        <dbReference type="ARBA" id="ARBA00000711"/>
    </source>
</evidence>
<dbReference type="GO" id="GO:0009236">
    <property type="term" value="P:cobalamin biosynthetic process"/>
    <property type="evidence" value="ECO:0007669"/>
    <property type="project" value="UniProtKB-UniPathway"/>
</dbReference>
<keyword evidence="11 20" id="KW-0808">Transferase</keyword>
<keyword evidence="15 19" id="KW-0342">GTP-binding</keyword>
<comment type="pathway">
    <text evidence="5">Cofactor biosynthesis; adenosylcobalamin biosynthesis; adenosylcobalamin from cob(II)yrinate a,c-diamide: step 6/7.</text>
</comment>
<feature type="binding site" evidence="19">
    <location>
        <begin position="55"/>
        <end position="58"/>
    </location>
    <ligand>
        <name>GTP</name>
        <dbReference type="ChEBI" id="CHEBI:37565"/>
    </ligand>
</feature>
<evidence type="ECO:0000256" key="18">
    <source>
        <dbReference type="PIRSR" id="PIRSR006135-1"/>
    </source>
</evidence>
<keyword evidence="12 19" id="KW-0547">Nucleotide-binding</keyword>
<dbReference type="AlphaFoldDB" id="A0A4R7HWL2"/>
<feature type="binding site" evidence="19">
    <location>
        <position position="86"/>
    </location>
    <ligand>
        <name>GTP</name>
        <dbReference type="ChEBI" id="CHEBI:37565"/>
    </ligand>
</feature>
<evidence type="ECO:0000256" key="8">
    <source>
        <dbReference type="ARBA" id="ARBA00012016"/>
    </source>
</evidence>
<keyword evidence="21" id="KW-1185">Reference proteome</keyword>
<evidence type="ECO:0000313" key="20">
    <source>
        <dbReference type="EMBL" id="TDT15487.1"/>
    </source>
</evidence>
<dbReference type="GO" id="GO:0005525">
    <property type="term" value="F:GTP binding"/>
    <property type="evidence" value="ECO:0007669"/>
    <property type="project" value="UniProtKB-KW"/>
</dbReference>
<comment type="catalytic activity">
    <reaction evidence="2">
        <text>adenosylcob(III)inamide phosphate + GTP + H(+) = adenosylcob(III)inamide-GDP + diphosphate</text>
        <dbReference type="Rhea" id="RHEA:22712"/>
        <dbReference type="ChEBI" id="CHEBI:15378"/>
        <dbReference type="ChEBI" id="CHEBI:33019"/>
        <dbReference type="ChEBI" id="CHEBI:37565"/>
        <dbReference type="ChEBI" id="CHEBI:58502"/>
        <dbReference type="ChEBI" id="CHEBI:60487"/>
        <dbReference type="EC" id="2.7.7.62"/>
    </reaction>
</comment>
<dbReference type="GO" id="GO:0043752">
    <property type="term" value="F:adenosylcobinamide kinase activity"/>
    <property type="evidence" value="ECO:0007669"/>
    <property type="project" value="UniProtKB-EC"/>
</dbReference>
<dbReference type="PANTHER" id="PTHR34848">
    <property type="match status" value="1"/>
</dbReference>
<dbReference type="CDD" id="cd00544">
    <property type="entry name" value="CobU"/>
    <property type="match status" value="1"/>
</dbReference>
<evidence type="ECO:0000256" key="11">
    <source>
        <dbReference type="ARBA" id="ARBA00022679"/>
    </source>
</evidence>
<comment type="function">
    <text evidence="4">Catalyzes ATP-dependent phosphorylation of adenosylcobinamide and addition of GMP to adenosylcobinamide phosphate.</text>
</comment>
<dbReference type="GO" id="GO:0005524">
    <property type="term" value="F:ATP binding"/>
    <property type="evidence" value="ECO:0007669"/>
    <property type="project" value="UniProtKB-KW"/>
</dbReference>
<dbReference type="InterPro" id="IPR027417">
    <property type="entry name" value="P-loop_NTPase"/>
</dbReference>
<evidence type="ECO:0000256" key="3">
    <source>
        <dbReference type="ARBA" id="ARBA00001522"/>
    </source>
</evidence>
<protein>
    <recommendedName>
        <fullName evidence="16">Adenosylcobinamide kinase</fullName>
        <ecNumber evidence="8">2.7.1.156</ecNumber>
        <ecNumber evidence="9">2.7.7.62</ecNumber>
    </recommendedName>
    <alternativeName>
        <fullName evidence="17">Adenosylcobinamide-phosphate guanylyltransferase</fullName>
    </alternativeName>
</protein>
<keyword evidence="10" id="KW-0169">Cobalamin biosynthesis</keyword>
<dbReference type="PIRSF" id="PIRSF006135">
    <property type="entry name" value="CobU"/>
    <property type="match status" value="1"/>
</dbReference>
<dbReference type="PANTHER" id="PTHR34848:SF1">
    <property type="entry name" value="BIFUNCTIONAL ADENOSYLCOBALAMIN BIOSYNTHESIS PROTEIN COBU"/>
    <property type="match status" value="1"/>
</dbReference>
<gene>
    <name evidence="20" type="ORF">BDK89_1058</name>
</gene>
<keyword evidence="20" id="KW-0548">Nucleotidyltransferase</keyword>
<evidence type="ECO:0000256" key="14">
    <source>
        <dbReference type="ARBA" id="ARBA00022840"/>
    </source>
</evidence>
<evidence type="ECO:0000256" key="10">
    <source>
        <dbReference type="ARBA" id="ARBA00022573"/>
    </source>
</evidence>
<evidence type="ECO:0000256" key="4">
    <source>
        <dbReference type="ARBA" id="ARBA00003889"/>
    </source>
</evidence>
<evidence type="ECO:0000256" key="5">
    <source>
        <dbReference type="ARBA" id="ARBA00004692"/>
    </source>
</evidence>
<evidence type="ECO:0000256" key="19">
    <source>
        <dbReference type="PIRSR" id="PIRSR006135-2"/>
    </source>
</evidence>
<evidence type="ECO:0000256" key="15">
    <source>
        <dbReference type="ARBA" id="ARBA00023134"/>
    </source>
</evidence>
<evidence type="ECO:0000256" key="13">
    <source>
        <dbReference type="ARBA" id="ARBA00022777"/>
    </source>
</evidence>
<organism evidence="20 21">
    <name type="scientific">Ilumatobacter fluminis</name>
    <dbReference type="NCBI Taxonomy" id="467091"/>
    <lineage>
        <taxon>Bacteria</taxon>
        <taxon>Bacillati</taxon>
        <taxon>Actinomycetota</taxon>
        <taxon>Acidimicrobiia</taxon>
        <taxon>Acidimicrobiales</taxon>
        <taxon>Ilumatobacteraceae</taxon>
        <taxon>Ilumatobacter</taxon>
    </lineage>
</organism>
<dbReference type="RefSeq" id="WP_208293973.1">
    <property type="nucleotide sequence ID" value="NZ_SOAU01000001.1"/>
</dbReference>
<dbReference type="InterPro" id="IPR003203">
    <property type="entry name" value="CobU/CobP"/>
</dbReference>
<evidence type="ECO:0000256" key="6">
    <source>
        <dbReference type="ARBA" id="ARBA00005159"/>
    </source>
</evidence>
<dbReference type="Pfam" id="PF02283">
    <property type="entry name" value="CobU"/>
    <property type="match status" value="1"/>
</dbReference>
<comment type="similarity">
    <text evidence="7">Belongs to the CobU/CobP family.</text>
</comment>
<evidence type="ECO:0000256" key="17">
    <source>
        <dbReference type="ARBA" id="ARBA00030571"/>
    </source>
</evidence>
<dbReference type="SUPFAM" id="SSF52540">
    <property type="entry name" value="P-loop containing nucleoside triphosphate hydrolases"/>
    <property type="match status" value="1"/>
</dbReference>
<proteinExistence type="inferred from homology"/>
<evidence type="ECO:0000256" key="16">
    <source>
        <dbReference type="ARBA" id="ARBA00029570"/>
    </source>
</evidence>
<comment type="catalytic activity">
    <reaction evidence="3">
        <text>adenosylcob(III)inamide + GTP = adenosylcob(III)inamide phosphate + GDP + H(+)</text>
        <dbReference type="Rhea" id="RHEA:15765"/>
        <dbReference type="ChEBI" id="CHEBI:2480"/>
        <dbReference type="ChEBI" id="CHEBI:15378"/>
        <dbReference type="ChEBI" id="CHEBI:37565"/>
        <dbReference type="ChEBI" id="CHEBI:58189"/>
        <dbReference type="ChEBI" id="CHEBI:58502"/>
        <dbReference type="EC" id="2.7.1.156"/>
    </reaction>
</comment>
<accession>A0A4R7HWL2</accession>
<dbReference type="GO" id="GO:0008820">
    <property type="term" value="F:cobinamide phosphate guanylyltransferase activity"/>
    <property type="evidence" value="ECO:0007669"/>
    <property type="project" value="UniProtKB-EC"/>
</dbReference>
<dbReference type="EMBL" id="SOAU01000001">
    <property type="protein sequence ID" value="TDT15487.1"/>
    <property type="molecule type" value="Genomic_DNA"/>
</dbReference>
<dbReference type="UniPathway" id="UPA00148">
    <property type="reaction ID" value="UER00236"/>
</dbReference>
<reference evidence="20 21" key="1">
    <citation type="submission" date="2019-03" db="EMBL/GenBank/DDBJ databases">
        <title>Sequencing the genomes of 1000 actinobacteria strains.</title>
        <authorList>
            <person name="Klenk H.-P."/>
        </authorList>
    </citation>
    <scope>NUCLEOTIDE SEQUENCE [LARGE SCALE GENOMIC DNA]</scope>
    <source>
        <strain evidence="20 21">DSM 18936</strain>
    </source>
</reference>
<feature type="binding site" evidence="19">
    <location>
        <position position="66"/>
    </location>
    <ligand>
        <name>GTP</name>
        <dbReference type="ChEBI" id="CHEBI:37565"/>
    </ligand>
</feature>
<keyword evidence="13 20" id="KW-0418">Kinase</keyword>
<comment type="pathway">
    <text evidence="6">Cofactor biosynthesis; adenosylcobalamin biosynthesis; adenosylcobalamin from cob(II)yrinate a,c-diamide: step 5/7.</text>
</comment>
<feature type="active site" description="GMP-histidine intermediate" evidence="18">
    <location>
        <position position="54"/>
    </location>
</feature>
<comment type="caution">
    <text evidence="20">The sequence shown here is derived from an EMBL/GenBank/DDBJ whole genome shotgun (WGS) entry which is preliminary data.</text>
</comment>
<dbReference type="EC" id="2.7.7.62" evidence="9"/>
<sequence length="180" mass="19005">MSGARITVLLGGARAGKTSFAERLAGVGGEPVTYLATSPRIDGDLDLEARIARHRADRPATWSTVEEEIDLAGAIRAIDRGVIVIDCITTWVGNLMHHGHGEADVLACADDAVEASLARDGATIVVTNEVGLGIVPPSELGRAYRDALGRVNQRWVSASERALLIVAGRALPLHEPDELA</sequence>
<name>A0A4R7HWL2_9ACTN</name>
<dbReference type="Gene3D" id="3.40.50.300">
    <property type="entry name" value="P-loop containing nucleotide triphosphate hydrolases"/>
    <property type="match status" value="1"/>
</dbReference>
<evidence type="ECO:0000313" key="21">
    <source>
        <dbReference type="Proteomes" id="UP000294558"/>
    </source>
</evidence>
<evidence type="ECO:0000256" key="12">
    <source>
        <dbReference type="ARBA" id="ARBA00022741"/>
    </source>
</evidence>
<evidence type="ECO:0000256" key="7">
    <source>
        <dbReference type="ARBA" id="ARBA00007490"/>
    </source>
</evidence>
<feature type="binding site" evidence="19">
    <location>
        <begin position="36"/>
        <end position="38"/>
    </location>
    <ligand>
        <name>GTP</name>
        <dbReference type="ChEBI" id="CHEBI:37565"/>
    </ligand>
</feature>
<dbReference type="Proteomes" id="UP000294558">
    <property type="component" value="Unassembled WGS sequence"/>
</dbReference>
<dbReference type="EC" id="2.7.1.156" evidence="8"/>
<comment type="catalytic activity">
    <reaction evidence="1">
        <text>adenosylcob(III)inamide + ATP = adenosylcob(III)inamide phosphate + ADP + H(+)</text>
        <dbReference type="Rhea" id="RHEA:15769"/>
        <dbReference type="ChEBI" id="CHEBI:2480"/>
        <dbReference type="ChEBI" id="CHEBI:15378"/>
        <dbReference type="ChEBI" id="CHEBI:30616"/>
        <dbReference type="ChEBI" id="CHEBI:58502"/>
        <dbReference type="ChEBI" id="CHEBI:456216"/>
        <dbReference type="EC" id="2.7.1.156"/>
    </reaction>
</comment>
<evidence type="ECO:0000256" key="9">
    <source>
        <dbReference type="ARBA" id="ARBA00012523"/>
    </source>
</evidence>
<keyword evidence="14" id="KW-0067">ATP-binding</keyword>